<feature type="compositionally biased region" description="Basic and acidic residues" evidence="4">
    <location>
        <begin position="1"/>
        <end position="14"/>
    </location>
</feature>
<sequence>MRGEPVGDRDDGRRAQAAGDGALSWRQYDADLPKGSGLTESVHGPYGAGNGLPGEPRALSQPGNAAEQPRMRMRHALARLGAPKNSQAAVLDPLVKTLRSNHARADIAVIERAYRTAEHYHAGQTRKSGDPYITHPLAVATILAELGMTETTLCAALLHDTVEDTSYTMAQLTADFGQEVATMVDGVTKLDKVTYGESAKAETLRKMVLAMSRDIRVLVIKLADRLHNMRTLGFLRQDKQAVIANDTLEIFAPLAHRLGMNAIKWELEDLAFATLHPKIYDEIVRMVAARAPLRENYLRQVIDQVKDDLAEARIKATVYGRPKHYYSIYQKMVVRGRDFFEIYDLVGLRILVDAQRDCYGALGVLHARWNPLPGRFKDYIAMPKFNLYQSLHTTVLGPDSKPVEFQIRTHEMHRQAEYGVAAHWKYKEGKAPSSGNDLSWVRQITEWQRETEDPADFLDTLRFEINTTEVFVFTPKGDVISLPAGSTPVDFAYAVHTEVGHRTIGARVNQRLVPLEYQLNNGDQVEVLTSKSPNAGPSRDWLNFVASPRARTKIRQYFMRERREESIEQGKEALAKRLRRTGLPVHRLLSAEHVAALARHFRVADVTALYAAIGEGTVSAQTVVERLIAAEGGAEEAAEASVEDHSTITTTPRRRASRRSDDVGVVVEGHTDLRVKLAKCCMPVPGDDIIGFITREEGVSVHRADCTNAENLRQKPDRLVQVNWATPSADSSFLVALHVEGLDRAGLLSDVSRVMTEHHSNILSMSATTNKDRVFTMRLQFETPDPTHLASLTNALKRIPGVYEANRVKN</sequence>
<dbReference type="PANTHER" id="PTHR21262:SF31">
    <property type="entry name" value="GTP PYROPHOSPHOKINASE"/>
    <property type="match status" value="1"/>
</dbReference>
<dbReference type="Gene3D" id="1.10.3210.10">
    <property type="entry name" value="Hypothetical protein af1432"/>
    <property type="match status" value="1"/>
</dbReference>
<dbReference type="InterPro" id="IPR002912">
    <property type="entry name" value="ACT_dom"/>
</dbReference>
<feature type="region of interest" description="Disordered" evidence="4">
    <location>
        <begin position="635"/>
        <end position="662"/>
    </location>
</feature>
<evidence type="ECO:0000256" key="4">
    <source>
        <dbReference type="SAM" id="MobiDB-lite"/>
    </source>
</evidence>
<evidence type="ECO:0000259" key="6">
    <source>
        <dbReference type="PROSITE" id="PS51831"/>
    </source>
</evidence>
<dbReference type="CDD" id="cd00077">
    <property type="entry name" value="HDc"/>
    <property type="match status" value="1"/>
</dbReference>
<dbReference type="Gene3D" id="3.30.460.10">
    <property type="entry name" value="Beta Polymerase, domain 2"/>
    <property type="match status" value="1"/>
</dbReference>
<dbReference type="Gene3D" id="3.10.20.30">
    <property type="match status" value="1"/>
</dbReference>
<dbReference type="GO" id="GO:0008728">
    <property type="term" value="F:GTP diphosphokinase activity"/>
    <property type="evidence" value="ECO:0007669"/>
    <property type="project" value="UniProtKB-EC"/>
</dbReference>
<dbReference type="SMART" id="SM00471">
    <property type="entry name" value="HDc"/>
    <property type="match status" value="1"/>
</dbReference>
<dbReference type="FunFam" id="1.10.3210.10:FF:000001">
    <property type="entry name" value="GTP pyrophosphokinase RelA"/>
    <property type="match status" value="1"/>
</dbReference>
<dbReference type="SUPFAM" id="SSF55021">
    <property type="entry name" value="ACT-like"/>
    <property type="match status" value="1"/>
</dbReference>
<protein>
    <submittedName>
        <fullName evidence="8">GTP pyrophosphokinase (RelA/SpoT)</fullName>
        <ecNumber evidence="8">2.7.6.5</ecNumber>
        <ecNumber evidence="8">3.1.7.2</ecNumber>
    </submittedName>
</protein>
<gene>
    <name evidence="8" type="primary">rsh</name>
    <name evidence="8" type="ORF">MPLG2_1476</name>
</gene>
<dbReference type="KEGG" id="mgg:MPLG2_1476"/>
<evidence type="ECO:0000259" key="5">
    <source>
        <dbReference type="PROSITE" id="PS51671"/>
    </source>
</evidence>
<dbReference type="InterPro" id="IPR003607">
    <property type="entry name" value="HD/PDEase_dom"/>
</dbReference>
<evidence type="ECO:0000313" key="8">
    <source>
        <dbReference type="EMBL" id="SPD86512.1"/>
    </source>
</evidence>
<dbReference type="PROSITE" id="PS51880">
    <property type="entry name" value="TGS"/>
    <property type="match status" value="1"/>
</dbReference>
<dbReference type="InterPro" id="IPR004811">
    <property type="entry name" value="RelA/Spo_fam"/>
</dbReference>
<dbReference type="SUPFAM" id="SSF109604">
    <property type="entry name" value="HD-domain/PDEase-like"/>
    <property type="match status" value="1"/>
</dbReference>
<dbReference type="FunFam" id="3.30.460.10:FF:000001">
    <property type="entry name" value="GTP pyrophosphokinase RelA"/>
    <property type="match status" value="1"/>
</dbReference>
<dbReference type="GO" id="GO:0016301">
    <property type="term" value="F:kinase activity"/>
    <property type="evidence" value="ECO:0007669"/>
    <property type="project" value="UniProtKB-KW"/>
</dbReference>
<dbReference type="GO" id="GO:0005886">
    <property type="term" value="C:plasma membrane"/>
    <property type="evidence" value="ECO:0007669"/>
    <property type="project" value="TreeGrafter"/>
</dbReference>
<dbReference type="InterPro" id="IPR045865">
    <property type="entry name" value="ACT-like_dom_sf"/>
</dbReference>
<dbReference type="InterPro" id="IPR007685">
    <property type="entry name" value="RelA_SpoT"/>
</dbReference>
<dbReference type="AlphaFoldDB" id="A0A2N9JEE6"/>
<dbReference type="GO" id="GO:0015970">
    <property type="term" value="P:guanosine tetraphosphate biosynthetic process"/>
    <property type="evidence" value="ECO:0007669"/>
    <property type="project" value="UniProtKB-UniPathway"/>
</dbReference>
<dbReference type="PROSITE" id="PS51831">
    <property type="entry name" value="HD"/>
    <property type="match status" value="1"/>
</dbReference>
<proteinExistence type="inferred from homology"/>
<dbReference type="Pfam" id="PF02824">
    <property type="entry name" value="TGS"/>
    <property type="match status" value="1"/>
</dbReference>
<dbReference type="UniPathway" id="UPA00908">
    <property type="reaction ID" value="UER00884"/>
</dbReference>
<dbReference type="SMART" id="SM00954">
    <property type="entry name" value="RelA_SpoT"/>
    <property type="match status" value="1"/>
</dbReference>
<dbReference type="EC" id="3.1.7.2" evidence="8"/>
<evidence type="ECO:0000256" key="1">
    <source>
        <dbReference type="ARBA" id="ARBA00004976"/>
    </source>
</evidence>
<dbReference type="InterPro" id="IPR012675">
    <property type="entry name" value="Beta-grasp_dom_sf"/>
</dbReference>
<comment type="pathway">
    <text evidence="1">Purine metabolism; ppGpp biosynthesis; ppGpp from GTP: step 1/2.</text>
</comment>
<dbReference type="SUPFAM" id="SSF81301">
    <property type="entry name" value="Nucleotidyltransferase"/>
    <property type="match status" value="1"/>
</dbReference>
<feature type="domain" description="TGS" evidence="7">
    <location>
        <begin position="466"/>
        <end position="529"/>
    </location>
</feature>
<dbReference type="InterPro" id="IPR004095">
    <property type="entry name" value="TGS"/>
</dbReference>
<dbReference type="InterPro" id="IPR012676">
    <property type="entry name" value="TGS-like"/>
</dbReference>
<feature type="region of interest" description="Disordered" evidence="4">
    <location>
        <begin position="1"/>
        <end position="69"/>
    </location>
</feature>
<dbReference type="CDD" id="cd04876">
    <property type="entry name" value="ACT_RelA-SpoT"/>
    <property type="match status" value="1"/>
</dbReference>
<reference evidence="8 9" key="1">
    <citation type="submission" date="2018-02" db="EMBL/GenBank/DDBJ databases">
        <authorList>
            <person name="Cohen D.B."/>
            <person name="Kent A.D."/>
        </authorList>
    </citation>
    <scope>NUCLEOTIDE SEQUENCE [LARGE SCALE GENOMIC DNA]</scope>
    <source>
        <strain evidence="8">1</strain>
    </source>
</reference>
<dbReference type="InterPro" id="IPR006674">
    <property type="entry name" value="HD_domain"/>
</dbReference>
<comment type="function">
    <text evidence="3">In eubacteria ppGpp (guanosine 3'-diphosphate 5'-diphosphate) is a mediator of the stringent response that coordinates a variety of cellular activities in response to changes in nutritional abundance.</text>
</comment>
<keyword evidence="8" id="KW-0378">Hydrolase</keyword>
<organism evidence="8 9">
    <name type="scientific">Micropruina glycogenica</name>
    <dbReference type="NCBI Taxonomy" id="75385"/>
    <lineage>
        <taxon>Bacteria</taxon>
        <taxon>Bacillati</taxon>
        <taxon>Actinomycetota</taxon>
        <taxon>Actinomycetes</taxon>
        <taxon>Propionibacteriales</taxon>
        <taxon>Nocardioidaceae</taxon>
        <taxon>Micropruina</taxon>
    </lineage>
</organism>
<feature type="domain" description="HD" evidence="6">
    <location>
        <begin position="132"/>
        <end position="229"/>
    </location>
</feature>
<dbReference type="FunFam" id="3.10.20.30:FF:000002">
    <property type="entry name" value="GTP pyrophosphokinase (RelA/SpoT)"/>
    <property type="match status" value="1"/>
</dbReference>
<dbReference type="CDD" id="cd05399">
    <property type="entry name" value="NT_Rel-Spo_like"/>
    <property type="match status" value="1"/>
</dbReference>
<keyword evidence="8" id="KW-0808">Transferase</keyword>
<dbReference type="Pfam" id="PF13328">
    <property type="entry name" value="HD_4"/>
    <property type="match status" value="1"/>
</dbReference>
<dbReference type="SUPFAM" id="SSF81271">
    <property type="entry name" value="TGS-like"/>
    <property type="match status" value="1"/>
</dbReference>
<dbReference type="EMBL" id="LT985188">
    <property type="protein sequence ID" value="SPD86512.1"/>
    <property type="molecule type" value="Genomic_DNA"/>
</dbReference>
<dbReference type="CDD" id="cd01668">
    <property type="entry name" value="TGS_RSH"/>
    <property type="match status" value="1"/>
</dbReference>
<feature type="domain" description="ACT" evidence="5">
    <location>
        <begin position="736"/>
        <end position="810"/>
    </location>
</feature>
<dbReference type="Pfam" id="PF04607">
    <property type="entry name" value="RelA_SpoT"/>
    <property type="match status" value="1"/>
</dbReference>
<dbReference type="InterPro" id="IPR045600">
    <property type="entry name" value="RelA/SpoT_AH_RIS"/>
</dbReference>
<evidence type="ECO:0000256" key="2">
    <source>
        <dbReference type="ARBA" id="ARBA00048244"/>
    </source>
</evidence>
<evidence type="ECO:0000259" key="7">
    <source>
        <dbReference type="PROSITE" id="PS51880"/>
    </source>
</evidence>
<dbReference type="GO" id="GO:0008893">
    <property type="term" value="F:guanosine-3',5'-bis(diphosphate) 3'-diphosphatase activity"/>
    <property type="evidence" value="ECO:0007669"/>
    <property type="project" value="UniProtKB-EC"/>
</dbReference>
<comment type="catalytic activity">
    <reaction evidence="2">
        <text>GTP + ATP = guanosine 3'-diphosphate 5'-triphosphate + AMP</text>
        <dbReference type="Rhea" id="RHEA:22088"/>
        <dbReference type="ChEBI" id="CHEBI:30616"/>
        <dbReference type="ChEBI" id="CHEBI:37565"/>
        <dbReference type="ChEBI" id="CHEBI:142410"/>
        <dbReference type="ChEBI" id="CHEBI:456215"/>
        <dbReference type="EC" id="2.7.6.5"/>
    </reaction>
</comment>
<dbReference type="Pfam" id="PF19296">
    <property type="entry name" value="RelA_AH_RIS"/>
    <property type="match status" value="1"/>
</dbReference>
<dbReference type="Pfam" id="PF13291">
    <property type="entry name" value="ACT_4"/>
    <property type="match status" value="1"/>
</dbReference>
<accession>A0A2N9JEE6</accession>
<dbReference type="InterPro" id="IPR043519">
    <property type="entry name" value="NT_sf"/>
</dbReference>
<dbReference type="Gene3D" id="3.30.70.260">
    <property type="match status" value="1"/>
</dbReference>
<name>A0A2N9JEE6_9ACTN</name>
<keyword evidence="9" id="KW-1185">Reference proteome</keyword>
<evidence type="ECO:0000256" key="3">
    <source>
        <dbReference type="RuleBase" id="RU003847"/>
    </source>
</evidence>
<dbReference type="EC" id="2.7.6.5" evidence="8"/>
<dbReference type="PROSITE" id="PS51671">
    <property type="entry name" value="ACT"/>
    <property type="match status" value="1"/>
</dbReference>
<keyword evidence="8" id="KW-0418">Kinase</keyword>
<dbReference type="Proteomes" id="UP000238164">
    <property type="component" value="Chromosome 1"/>
</dbReference>
<comment type="similarity">
    <text evidence="3">Belongs to the relA/spoT family.</text>
</comment>
<dbReference type="NCBIfam" id="TIGR00691">
    <property type="entry name" value="spoT_relA"/>
    <property type="match status" value="1"/>
</dbReference>
<evidence type="ECO:0000313" key="9">
    <source>
        <dbReference type="Proteomes" id="UP000238164"/>
    </source>
</evidence>
<dbReference type="InterPro" id="IPR033655">
    <property type="entry name" value="TGS_RelA/SpoT"/>
</dbReference>
<dbReference type="PANTHER" id="PTHR21262">
    <property type="entry name" value="GUANOSINE-3',5'-BIS DIPHOSPHATE 3'-PYROPHOSPHOHYDROLASE"/>
    <property type="match status" value="1"/>
</dbReference>